<dbReference type="PANTHER" id="PTHR42879">
    <property type="entry name" value="3-OXOACYL-(ACYL-CARRIER-PROTEIN) REDUCTASE"/>
    <property type="match status" value="1"/>
</dbReference>
<dbReference type="Pfam" id="PF13561">
    <property type="entry name" value="adh_short_C2"/>
    <property type="match status" value="1"/>
</dbReference>
<dbReference type="InterPro" id="IPR050259">
    <property type="entry name" value="SDR"/>
</dbReference>
<evidence type="ECO:0000256" key="1">
    <source>
        <dbReference type="ARBA" id="ARBA00006484"/>
    </source>
</evidence>
<evidence type="ECO:0000313" key="2">
    <source>
        <dbReference type="EMBL" id="WDH74754.1"/>
    </source>
</evidence>
<dbReference type="EMBL" id="CP118099">
    <property type="protein sequence ID" value="WDH74754.1"/>
    <property type="molecule type" value="Genomic_DNA"/>
</dbReference>
<gene>
    <name evidence="2" type="ORF">PTI97_07880</name>
</gene>
<dbReference type="NCBIfam" id="NF047420">
    <property type="entry name" value="EF_P_mod_YmfI"/>
    <property type="match status" value="1"/>
</dbReference>
<sequence>MHRQKAMKTLIVGASGAIGRAVSLAFREDELILHANEGHERLRHLIDEENLSAELFPCDLTDRGAVESWVQEMPNVDRIVYVAGHALHGLVVDQAIDELDRLYEIHVRAMIRLIQSVVAKKPYDHQLDIVIVSSIWGEVGAAAEVFYSTVKAAQLGFVKAFAREVGPFNVRINAVTPGWIDTPMNDTVEESKESVMNDIPLGRLGTVEDVAKTIRFLCSPEASYMTGTILRIDGGWQ</sequence>
<dbReference type="RefSeq" id="WP_274356182.1">
    <property type="nucleotide sequence ID" value="NZ_CP118099.1"/>
</dbReference>
<dbReference type="Proteomes" id="UP001213680">
    <property type="component" value="Chromosome"/>
</dbReference>
<accession>A0ABY7WV39</accession>
<keyword evidence="3" id="KW-1185">Reference proteome</keyword>
<name>A0ABY7WV39_9BACL</name>
<proteinExistence type="inferred from homology"/>
<organism evidence="2 3">
    <name type="scientific">Exiguobacterium marinum</name>
    <dbReference type="NCBI Taxonomy" id="273528"/>
    <lineage>
        <taxon>Bacteria</taxon>
        <taxon>Bacillati</taxon>
        <taxon>Bacillota</taxon>
        <taxon>Bacilli</taxon>
        <taxon>Bacillales</taxon>
        <taxon>Bacillales Family XII. Incertae Sedis</taxon>
        <taxon>Exiguobacterium</taxon>
    </lineage>
</organism>
<protein>
    <submittedName>
        <fullName evidence="2">SDR family oxidoreductase</fullName>
    </submittedName>
</protein>
<dbReference type="PRINTS" id="PR00081">
    <property type="entry name" value="GDHRDH"/>
</dbReference>
<reference evidence="2 3" key="1">
    <citation type="submission" date="2023-02" db="EMBL/GenBank/DDBJ databases">
        <title>A bacterium isolated from plastisphere.</title>
        <authorList>
            <person name="Sun Y."/>
        </authorList>
    </citation>
    <scope>NUCLEOTIDE SEQUENCE [LARGE SCALE GENOMIC DNA]</scope>
    <source>
        <strain evidence="3">a-1</strain>
    </source>
</reference>
<comment type="similarity">
    <text evidence="1">Belongs to the short-chain dehydrogenases/reductases (SDR) family.</text>
</comment>
<dbReference type="SUPFAM" id="SSF51735">
    <property type="entry name" value="NAD(P)-binding Rossmann-fold domains"/>
    <property type="match status" value="1"/>
</dbReference>
<dbReference type="PANTHER" id="PTHR42879:SF2">
    <property type="entry name" value="3-OXOACYL-[ACYL-CARRIER-PROTEIN] REDUCTASE FABG"/>
    <property type="match status" value="1"/>
</dbReference>
<dbReference type="InterPro" id="IPR036291">
    <property type="entry name" value="NAD(P)-bd_dom_sf"/>
</dbReference>
<dbReference type="CDD" id="cd05233">
    <property type="entry name" value="SDR_c"/>
    <property type="match status" value="1"/>
</dbReference>
<dbReference type="InterPro" id="IPR002347">
    <property type="entry name" value="SDR_fam"/>
</dbReference>
<dbReference type="Gene3D" id="3.40.50.720">
    <property type="entry name" value="NAD(P)-binding Rossmann-like Domain"/>
    <property type="match status" value="1"/>
</dbReference>
<evidence type="ECO:0000313" key="3">
    <source>
        <dbReference type="Proteomes" id="UP001213680"/>
    </source>
</evidence>